<dbReference type="PANTHER" id="PTHR46072:SF2">
    <property type="entry name" value="AMIDASE (EUROFUNG)"/>
    <property type="match status" value="1"/>
</dbReference>
<comment type="similarity">
    <text evidence="1">Belongs to the amidase family.</text>
</comment>
<proteinExistence type="inferred from homology"/>
<dbReference type="SUPFAM" id="SSF75304">
    <property type="entry name" value="Amidase signature (AS) enzymes"/>
    <property type="match status" value="1"/>
</dbReference>
<accession>A0A6G1JRX1</accession>
<dbReference type="InterPro" id="IPR023631">
    <property type="entry name" value="Amidase_dom"/>
</dbReference>
<evidence type="ECO:0000313" key="5">
    <source>
        <dbReference type="Proteomes" id="UP000799428"/>
    </source>
</evidence>
<evidence type="ECO:0000313" key="4">
    <source>
        <dbReference type="EMBL" id="KAF2703356.1"/>
    </source>
</evidence>
<dbReference type="GO" id="GO:0016787">
    <property type="term" value="F:hydrolase activity"/>
    <property type="evidence" value="ECO:0007669"/>
    <property type="project" value="UniProtKB-KW"/>
</dbReference>
<gene>
    <name evidence="4" type="ORF">K504DRAFT_444250</name>
</gene>
<evidence type="ECO:0000256" key="1">
    <source>
        <dbReference type="ARBA" id="ARBA00009199"/>
    </source>
</evidence>
<dbReference type="EMBL" id="MU005788">
    <property type="protein sequence ID" value="KAF2703356.1"/>
    <property type="molecule type" value="Genomic_DNA"/>
</dbReference>
<dbReference type="Proteomes" id="UP000799428">
    <property type="component" value="Unassembled WGS sequence"/>
</dbReference>
<dbReference type="OrthoDB" id="3926807at2759"/>
<sequence length="564" mass="62270">MPNTTKNWQHVASTKKLSLFSLIPLAWRLRESDIPPVSRLKDVTTFIARFLSPLEQQITTATVSVILENIQSFNWSAAEVTRAFCHRAALAHQLVNCLSEICFVEAEWRAEELDAILRTSGRPVGPLHGLPMSLKDRFHIKGLDSSCGYVSWLGIPKNGDDEGILVKNLRQAGAIVIAKTNVPMSMLIGETTNNIVGSTVNPFNKFLTAGGASGGEAALLALKGSPIGWGSDIAGSIRIPCAFNNIYGLRPSFGRISATGLADNLPGLPIAASVIGPMCTDLTSLVQLMRWLINCNAWQDDWKVVDMPWRDSVFTNTRNRIGQPGQSNGSLVFAVMKNDGEVNPHPPIQRALSMVTTALLAQGYEVIDWSPSSHSFATDVLFQILGSTAGQSVREAVKASGEPPIPQLADLFTNNEGTSLPTCEFWKLCSWREQFQQRYHDYWKSTRERTICRRVVDGVILPAAPHVAPPEGSFKYYAYSAIPNVLDYTTGVVPVTFADRFKDHAELDYVPISDKDRVNWRLYDKDLFDGSPVGVQIMGQRFQEEKVLAMMGAVRDALQQYQPM</sequence>
<protein>
    <submittedName>
        <fullName evidence="4">Amidase</fullName>
    </submittedName>
</protein>
<keyword evidence="5" id="KW-1185">Reference proteome</keyword>
<dbReference type="InterPro" id="IPR036928">
    <property type="entry name" value="AS_sf"/>
</dbReference>
<reference evidence="4" key="1">
    <citation type="journal article" date="2020" name="Stud. Mycol.">
        <title>101 Dothideomycetes genomes: a test case for predicting lifestyles and emergence of pathogens.</title>
        <authorList>
            <person name="Haridas S."/>
            <person name="Albert R."/>
            <person name="Binder M."/>
            <person name="Bloem J."/>
            <person name="Labutti K."/>
            <person name="Salamov A."/>
            <person name="Andreopoulos B."/>
            <person name="Baker S."/>
            <person name="Barry K."/>
            <person name="Bills G."/>
            <person name="Bluhm B."/>
            <person name="Cannon C."/>
            <person name="Castanera R."/>
            <person name="Culley D."/>
            <person name="Daum C."/>
            <person name="Ezra D."/>
            <person name="Gonzalez J."/>
            <person name="Henrissat B."/>
            <person name="Kuo A."/>
            <person name="Liang C."/>
            <person name="Lipzen A."/>
            <person name="Lutzoni F."/>
            <person name="Magnuson J."/>
            <person name="Mondo S."/>
            <person name="Nolan M."/>
            <person name="Ohm R."/>
            <person name="Pangilinan J."/>
            <person name="Park H.-J."/>
            <person name="Ramirez L."/>
            <person name="Alfaro M."/>
            <person name="Sun H."/>
            <person name="Tritt A."/>
            <person name="Yoshinaga Y."/>
            <person name="Zwiers L.-H."/>
            <person name="Turgeon B."/>
            <person name="Goodwin S."/>
            <person name="Spatafora J."/>
            <person name="Crous P."/>
            <person name="Grigoriev I."/>
        </authorList>
    </citation>
    <scope>NUCLEOTIDE SEQUENCE</scope>
    <source>
        <strain evidence="4">CBS 279.74</strain>
    </source>
</reference>
<dbReference type="PIRSF" id="PIRSF001221">
    <property type="entry name" value="Amidase_fungi"/>
    <property type="match status" value="1"/>
</dbReference>
<evidence type="ECO:0000256" key="2">
    <source>
        <dbReference type="ARBA" id="ARBA00022801"/>
    </source>
</evidence>
<organism evidence="4 5">
    <name type="scientific">Pleomassaria siparia CBS 279.74</name>
    <dbReference type="NCBI Taxonomy" id="1314801"/>
    <lineage>
        <taxon>Eukaryota</taxon>
        <taxon>Fungi</taxon>
        <taxon>Dikarya</taxon>
        <taxon>Ascomycota</taxon>
        <taxon>Pezizomycotina</taxon>
        <taxon>Dothideomycetes</taxon>
        <taxon>Pleosporomycetidae</taxon>
        <taxon>Pleosporales</taxon>
        <taxon>Pleomassariaceae</taxon>
        <taxon>Pleomassaria</taxon>
    </lineage>
</organism>
<name>A0A6G1JRX1_9PLEO</name>
<dbReference type="Pfam" id="PF01425">
    <property type="entry name" value="Amidase"/>
    <property type="match status" value="1"/>
</dbReference>
<feature type="domain" description="Amidase" evidence="3">
    <location>
        <begin position="79"/>
        <end position="548"/>
    </location>
</feature>
<keyword evidence="2" id="KW-0378">Hydrolase</keyword>
<dbReference type="PANTHER" id="PTHR46072">
    <property type="entry name" value="AMIDASE-RELATED-RELATED"/>
    <property type="match status" value="1"/>
</dbReference>
<dbReference type="Gene3D" id="3.90.1300.10">
    <property type="entry name" value="Amidase signature (AS) domain"/>
    <property type="match status" value="1"/>
</dbReference>
<dbReference type="AlphaFoldDB" id="A0A6G1JRX1"/>
<evidence type="ECO:0000259" key="3">
    <source>
        <dbReference type="Pfam" id="PF01425"/>
    </source>
</evidence>